<evidence type="ECO:0000313" key="2">
    <source>
        <dbReference type="EMBL" id="GLU49775.1"/>
    </source>
</evidence>
<dbReference type="PANTHER" id="PTHR13847:SF285">
    <property type="entry name" value="FAD DEPENDENT OXIDOREDUCTASE DOMAIN-CONTAINING PROTEIN"/>
    <property type="match status" value="1"/>
</dbReference>
<dbReference type="EMBL" id="BSQG01000009">
    <property type="protein sequence ID" value="GLU49775.1"/>
    <property type="molecule type" value="Genomic_DNA"/>
</dbReference>
<gene>
    <name evidence="2" type="ORF">Nans01_41260</name>
</gene>
<accession>A0A9W6UL65</accession>
<protein>
    <recommendedName>
        <fullName evidence="1">FAD dependent oxidoreductase domain-containing protein</fullName>
    </recommendedName>
</protein>
<dbReference type="Gene3D" id="3.50.50.60">
    <property type="entry name" value="FAD/NAD(P)-binding domain"/>
    <property type="match status" value="1"/>
</dbReference>
<reference evidence="2" key="1">
    <citation type="submission" date="2023-02" db="EMBL/GenBank/DDBJ databases">
        <title>Nocardiopsis ansamitocini NBRC 112285.</title>
        <authorList>
            <person name="Ichikawa N."/>
            <person name="Sato H."/>
            <person name="Tonouchi N."/>
        </authorList>
    </citation>
    <scope>NUCLEOTIDE SEQUENCE</scope>
    <source>
        <strain evidence="2">NBRC 112285</strain>
    </source>
</reference>
<evidence type="ECO:0000313" key="3">
    <source>
        <dbReference type="Proteomes" id="UP001165092"/>
    </source>
</evidence>
<dbReference type="GO" id="GO:0005737">
    <property type="term" value="C:cytoplasm"/>
    <property type="evidence" value="ECO:0007669"/>
    <property type="project" value="TreeGrafter"/>
</dbReference>
<organism evidence="2 3">
    <name type="scientific">Nocardiopsis ansamitocini</name>
    <dbReference type="NCBI Taxonomy" id="1670832"/>
    <lineage>
        <taxon>Bacteria</taxon>
        <taxon>Bacillati</taxon>
        <taxon>Actinomycetota</taxon>
        <taxon>Actinomycetes</taxon>
        <taxon>Streptosporangiales</taxon>
        <taxon>Nocardiopsidaceae</taxon>
        <taxon>Nocardiopsis</taxon>
    </lineage>
</organism>
<feature type="domain" description="FAD dependent oxidoreductase" evidence="1">
    <location>
        <begin position="35"/>
        <end position="397"/>
    </location>
</feature>
<dbReference type="Gene3D" id="3.30.9.10">
    <property type="entry name" value="D-Amino Acid Oxidase, subunit A, domain 2"/>
    <property type="match status" value="1"/>
</dbReference>
<dbReference type="PANTHER" id="PTHR13847">
    <property type="entry name" value="SARCOSINE DEHYDROGENASE-RELATED"/>
    <property type="match status" value="1"/>
</dbReference>
<dbReference type="Pfam" id="PF01266">
    <property type="entry name" value="DAO"/>
    <property type="match status" value="1"/>
</dbReference>
<dbReference type="InterPro" id="IPR006076">
    <property type="entry name" value="FAD-dep_OxRdtase"/>
</dbReference>
<dbReference type="SUPFAM" id="SSF51905">
    <property type="entry name" value="FAD/NAD(P)-binding domain"/>
    <property type="match status" value="1"/>
</dbReference>
<sequence length="479" mass="50816">MLFHGPPNELSWWLDQATPGAEPDAPSLTETISADVCIVGGGYTGLWTALRIKAVDPSADVALIEAQTCGSGASGRNGGFMLSWWPKLATLIKLFGTDEGVRLAAASTRSILEIGAFCEENGIDAHYRRDGWLWAATNQAQIGAWDEAVRVSGEHGYTPFAAWDSATVAETAGSPTHVGGVFERDAATVQPALLARGLRRVAIERGVRIYEHSPMTGWQDGSTVVVRTPHGSVRADKVVLATNAWMTREPRIAKALIVVTSDMVVTDPLPPELSHVGPRGGIGVSDSRMLVNYYHTTADGRLAFGHGGGNFGFGRRVGKQFNGASARAEAVTKTMVQLYPELSRDAVVRSWTGPIDRSISSLPFFGQLGRTGRVLYGVGFSGNGVGPSHLAGKILASRALGLDDEWGSGRIAKGPVGTYPPEPFKYIGGTTIGAVLEHKEKLEDQGRAPGPVTRALSKLAPPGLVPVRVNSKPDSVPNP</sequence>
<dbReference type="AlphaFoldDB" id="A0A9W6UL65"/>
<dbReference type="RefSeq" id="WP_285761316.1">
    <property type="nucleotide sequence ID" value="NZ_BSQG01000009.1"/>
</dbReference>
<proteinExistence type="predicted"/>
<keyword evidence="3" id="KW-1185">Reference proteome</keyword>
<dbReference type="InterPro" id="IPR036188">
    <property type="entry name" value="FAD/NAD-bd_sf"/>
</dbReference>
<dbReference type="Proteomes" id="UP001165092">
    <property type="component" value="Unassembled WGS sequence"/>
</dbReference>
<evidence type="ECO:0000259" key="1">
    <source>
        <dbReference type="Pfam" id="PF01266"/>
    </source>
</evidence>
<comment type="caution">
    <text evidence="2">The sequence shown here is derived from an EMBL/GenBank/DDBJ whole genome shotgun (WGS) entry which is preliminary data.</text>
</comment>
<name>A0A9W6UL65_9ACTN</name>